<dbReference type="Proteomes" id="UP000314294">
    <property type="component" value="Unassembled WGS sequence"/>
</dbReference>
<sequence length="61" mass="6461">MAPQTRTSLSSSDDDASSEVSPQPHESSESVSQESILHCERVPQEMSSACGPALCPEQPSD</sequence>
<evidence type="ECO:0000256" key="1">
    <source>
        <dbReference type="SAM" id="MobiDB-lite"/>
    </source>
</evidence>
<gene>
    <name evidence="2" type="ORF">EYF80_007925</name>
</gene>
<keyword evidence="3" id="KW-1185">Reference proteome</keyword>
<evidence type="ECO:0000313" key="3">
    <source>
        <dbReference type="Proteomes" id="UP000314294"/>
    </source>
</evidence>
<name>A0A4Z2IV98_9TELE</name>
<comment type="caution">
    <text evidence="2">The sequence shown here is derived from an EMBL/GenBank/DDBJ whole genome shotgun (WGS) entry which is preliminary data.</text>
</comment>
<dbReference type="AlphaFoldDB" id="A0A4Z2IV98"/>
<feature type="region of interest" description="Disordered" evidence="1">
    <location>
        <begin position="1"/>
        <end position="61"/>
    </location>
</feature>
<reference evidence="2 3" key="1">
    <citation type="submission" date="2019-03" db="EMBL/GenBank/DDBJ databases">
        <title>First draft genome of Liparis tanakae, snailfish: a comprehensive survey of snailfish specific genes.</title>
        <authorList>
            <person name="Kim W."/>
            <person name="Song I."/>
            <person name="Jeong J.-H."/>
            <person name="Kim D."/>
            <person name="Kim S."/>
            <person name="Ryu S."/>
            <person name="Song J.Y."/>
            <person name="Lee S.K."/>
        </authorList>
    </citation>
    <scope>NUCLEOTIDE SEQUENCE [LARGE SCALE GENOMIC DNA]</scope>
    <source>
        <tissue evidence="2">Muscle</tissue>
    </source>
</reference>
<protein>
    <submittedName>
        <fullName evidence="2">Uncharacterized protein</fullName>
    </submittedName>
</protein>
<evidence type="ECO:0000313" key="2">
    <source>
        <dbReference type="EMBL" id="TNN81796.1"/>
    </source>
</evidence>
<proteinExistence type="predicted"/>
<organism evidence="2 3">
    <name type="scientific">Liparis tanakae</name>
    <name type="common">Tanaka's snailfish</name>
    <dbReference type="NCBI Taxonomy" id="230148"/>
    <lineage>
        <taxon>Eukaryota</taxon>
        <taxon>Metazoa</taxon>
        <taxon>Chordata</taxon>
        <taxon>Craniata</taxon>
        <taxon>Vertebrata</taxon>
        <taxon>Euteleostomi</taxon>
        <taxon>Actinopterygii</taxon>
        <taxon>Neopterygii</taxon>
        <taxon>Teleostei</taxon>
        <taxon>Neoteleostei</taxon>
        <taxon>Acanthomorphata</taxon>
        <taxon>Eupercaria</taxon>
        <taxon>Perciformes</taxon>
        <taxon>Cottioidei</taxon>
        <taxon>Cottales</taxon>
        <taxon>Liparidae</taxon>
        <taxon>Liparis</taxon>
    </lineage>
</organism>
<accession>A0A4Z2IV98</accession>
<dbReference type="EMBL" id="SRLO01000044">
    <property type="protein sequence ID" value="TNN81796.1"/>
    <property type="molecule type" value="Genomic_DNA"/>
</dbReference>